<reference evidence="3" key="2">
    <citation type="journal article" date="2021" name="PeerJ">
        <title>Extensive microbial diversity within the chicken gut microbiome revealed by metagenomics and culture.</title>
        <authorList>
            <person name="Gilroy R."/>
            <person name="Ravi A."/>
            <person name="Getino M."/>
            <person name="Pursley I."/>
            <person name="Horton D.L."/>
            <person name="Alikhan N.F."/>
            <person name="Baker D."/>
            <person name="Gharbi K."/>
            <person name="Hall N."/>
            <person name="Watson M."/>
            <person name="Adriaenssens E.M."/>
            <person name="Foster-Nyarko E."/>
            <person name="Jarju S."/>
            <person name="Secka A."/>
            <person name="Antonio M."/>
            <person name="Oren A."/>
            <person name="Chaudhuri R.R."/>
            <person name="La Ragione R."/>
            <person name="Hildebrand F."/>
            <person name="Pallen M.J."/>
        </authorList>
    </citation>
    <scope>NUCLEOTIDE SEQUENCE</scope>
    <source>
        <strain evidence="3">CHK193-30670</strain>
    </source>
</reference>
<feature type="non-terminal residue" evidence="3">
    <location>
        <position position="71"/>
    </location>
</feature>
<organism evidence="3 4">
    <name type="scientific">Candidatus Aphodocola excrementigallinarum</name>
    <dbReference type="NCBI Taxonomy" id="2840670"/>
    <lineage>
        <taxon>Bacteria</taxon>
        <taxon>Bacillati</taxon>
        <taxon>Bacillota</taxon>
        <taxon>Bacilli</taxon>
        <taxon>Candidatus Aphodocola</taxon>
    </lineage>
</organism>
<evidence type="ECO:0000259" key="2">
    <source>
        <dbReference type="Pfam" id="PF06750"/>
    </source>
</evidence>
<feature type="transmembrane region" description="Helical" evidence="1">
    <location>
        <begin position="6"/>
        <end position="25"/>
    </location>
</feature>
<dbReference type="InterPro" id="IPR010627">
    <property type="entry name" value="Prepilin_pept_A24_N"/>
</dbReference>
<evidence type="ECO:0000256" key="1">
    <source>
        <dbReference type="SAM" id="Phobius"/>
    </source>
</evidence>
<dbReference type="EMBL" id="DVMT01000061">
    <property type="protein sequence ID" value="HIU40836.1"/>
    <property type="molecule type" value="Genomic_DNA"/>
</dbReference>
<dbReference type="Proteomes" id="UP000824074">
    <property type="component" value="Unassembled WGS sequence"/>
</dbReference>
<name>A0A9D1IQF4_9FIRM</name>
<evidence type="ECO:0000313" key="3">
    <source>
        <dbReference type="EMBL" id="HIU40836.1"/>
    </source>
</evidence>
<accession>A0A9D1IQF4</accession>
<keyword evidence="1" id="KW-0472">Membrane</keyword>
<dbReference type="AlphaFoldDB" id="A0A9D1IQF4"/>
<dbReference type="GO" id="GO:0006465">
    <property type="term" value="P:signal peptide processing"/>
    <property type="evidence" value="ECO:0007669"/>
    <property type="project" value="TreeGrafter"/>
</dbReference>
<gene>
    <name evidence="3" type="ORF">IAB68_06040</name>
</gene>
<dbReference type="InterPro" id="IPR050882">
    <property type="entry name" value="Prepilin_peptidase/N-MTase"/>
</dbReference>
<dbReference type="GO" id="GO:0005886">
    <property type="term" value="C:plasma membrane"/>
    <property type="evidence" value="ECO:0007669"/>
    <property type="project" value="TreeGrafter"/>
</dbReference>
<dbReference type="GO" id="GO:0004190">
    <property type="term" value="F:aspartic-type endopeptidase activity"/>
    <property type="evidence" value="ECO:0007669"/>
    <property type="project" value="TreeGrafter"/>
</dbReference>
<sequence>MNIEIFNCIMIFIIGLIFGSFYNVVGYRLPNNMSIVFPASHCPKCNHKLKFYELIPVFSYMFLKGKCKACK</sequence>
<comment type="caution">
    <text evidence="3">The sequence shown here is derived from an EMBL/GenBank/DDBJ whole genome shotgun (WGS) entry which is preliminary data.</text>
</comment>
<dbReference type="Pfam" id="PF06750">
    <property type="entry name" value="A24_N_bact"/>
    <property type="match status" value="1"/>
</dbReference>
<dbReference type="PANTHER" id="PTHR30487:SF0">
    <property type="entry name" value="PREPILIN LEADER PEPTIDASE_N-METHYLTRANSFERASE-RELATED"/>
    <property type="match status" value="1"/>
</dbReference>
<protein>
    <submittedName>
        <fullName evidence="3">Prepilin peptidase</fullName>
    </submittedName>
</protein>
<dbReference type="PANTHER" id="PTHR30487">
    <property type="entry name" value="TYPE 4 PREPILIN-LIKE PROTEINS LEADER PEPTIDE-PROCESSING ENZYME"/>
    <property type="match status" value="1"/>
</dbReference>
<evidence type="ECO:0000313" key="4">
    <source>
        <dbReference type="Proteomes" id="UP000824074"/>
    </source>
</evidence>
<keyword evidence="1" id="KW-0812">Transmembrane</keyword>
<proteinExistence type="predicted"/>
<keyword evidence="1" id="KW-1133">Transmembrane helix</keyword>
<feature type="domain" description="Prepilin peptidase A24 N-terminal" evidence="2">
    <location>
        <begin position="13"/>
        <end position="71"/>
    </location>
</feature>
<reference evidence="3" key="1">
    <citation type="submission" date="2020-10" db="EMBL/GenBank/DDBJ databases">
        <authorList>
            <person name="Gilroy R."/>
        </authorList>
    </citation>
    <scope>NUCLEOTIDE SEQUENCE</scope>
    <source>
        <strain evidence="3">CHK193-30670</strain>
    </source>
</reference>